<keyword evidence="7" id="KW-1185">Reference proteome</keyword>
<dbReference type="GO" id="GO:0065002">
    <property type="term" value="P:intracellular protein transmembrane transport"/>
    <property type="evidence" value="ECO:0007669"/>
    <property type="project" value="TreeGrafter"/>
</dbReference>
<evidence type="ECO:0000256" key="5">
    <source>
        <dbReference type="HAMAP-Rule" id="MF_00902"/>
    </source>
</evidence>
<reference evidence="7" key="1">
    <citation type="submission" date="2016-10" db="EMBL/GenBank/DDBJ databases">
        <authorList>
            <person name="Varghese N."/>
            <person name="Submissions S."/>
        </authorList>
    </citation>
    <scope>NUCLEOTIDE SEQUENCE [LARGE SCALE GENOMIC DNA]</scope>
    <source>
        <strain evidence="7">DSM 13234</strain>
    </source>
</reference>
<keyword evidence="5" id="KW-1003">Cell membrane</keyword>
<dbReference type="GO" id="GO:0033281">
    <property type="term" value="C:TAT protein transport complex"/>
    <property type="evidence" value="ECO:0007669"/>
    <property type="project" value="UniProtKB-UniRule"/>
</dbReference>
<organism evidence="6 7">
    <name type="scientific">Magnetospirillum fulvum</name>
    <name type="common">Rhodospirillum fulvum</name>
    <dbReference type="NCBI Taxonomy" id="1082"/>
    <lineage>
        <taxon>Bacteria</taxon>
        <taxon>Pseudomonadati</taxon>
        <taxon>Pseudomonadota</taxon>
        <taxon>Alphaproteobacteria</taxon>
        <taxon>Rhodospirillales</taxon>
        <taxon>Rhodospirillaceae</taxon>
        <taxon>Magnetospirillum</taxon>
    </lineage>
</organism>
<feature type="transmembrane region" description="Helical" evidence="5">
    <location>
        <begin position="186"/>
        <end position="212"/>
    </location>
</feature>
<keyword evidence="2 5" id="KW-0812">Transmembrane</keyword>
<dbReference type="InterPro" id="IPR002033">
    <property type="entry name" value="TatC"/>
</dbReference>
<evidence type="ECO:0000256" key="2">
    <source>
        <dbReference type="ARBA" id="ARBA00022692"/>
    </source>
</evidence>
<comment type="function">
    <text evidence="5">Part of the twin-arginine translocation (Tat) system that transports large folded proteins containing a characteristic twin-arginine motif in their signal peptide across membranes. Together with TatB, TatC is part of a receptor directly interacting with Tat signal peptides.</text>
</comment>
<gene>
    <name evidence="5" type="primary">tatC</name>
    <name evidence="6" type="ORF">SAMN04244559_00399</name>
</gene>
<dbReference type="Pfam" id="PF00902">
    <property type="entry name" value="TatC"/>
    <property type="match status" value="1"/>
</dbReference>
<dbReference type="Proteomes" id="UP000182983">
    <property type="component" value="Unassembled WGS sequence"/>
</dbReference>
<evidence type="ECO:0000313" key="7">
    <source>
        <dbReference type="Proteomes" id="UP000182983"/>
    </source>
</evidence>
<comment type="subunit">
    <text evidence="5">The Tat system comprises two distinct complexes: a TatABC complex, containing multiple copies of TatA, TatB and TatC subunits, and a separate TatA complex, containing only TatA subunits. Substrates initially bind to the TatABC complex, which probably triggers association of the separate TatA complex to form the active translocon.</text>
</comment>
<feature type="transmembrane region" description="Helical" evidence="5">
    <location>
        <begin position="96"/>
        <end position="117"/>
    </location>
</feature>
<dbReference type="PANTHER" id="PTHR30371">
    <property type="entry name" value="SEC-INDEPENDENT PROTEIN TRANSLOCASE PROTEIN TATC"/>
    <property type="match status" value="1"/>
</dbReference>
<dbReference type="EMBL" id="FNWO01000001">
    <property type="protein sequence ID" value="SEH26106.1"/>
    <property type="molecule type" value="Genomic_DNA"/>
</dbReference>
<dbReference type="HAMAP" id="MF_00902">
    <property type="entry name" value="TatC"/>
    <property type="match status" value="1"/>
</dbReference>
<dbReference type="AlphaFoldDB" id="A0A1H6GS46"/>
<keyword evidence="3 5" id="KW-1133">Transmembrane helix</keyword>
<dbReference type="GO" id="GO:0043953">
    <property type="term" value="P:protein transport by the Tat complex"/>
    <property type="evidence" value="ECO:0007669"/>
    <property type="project" value="UniProtKB-UniRule"/>
</dbReference>
<accession>A0A1H6GS46</accession>
<dbReference type="GO" id="GO:0009977">
    <property type="term" value="F:proton motive force dependent protein transmembrane transporter activity"/>
    <property type="evidence" value="ECO:0007669"/>
    <property type="project" value="TreeGrafter"/>
</dbReference>
<dbReference type="PRINTS" id="PR01840">
    <property type="entry name" value="TATCFAMILY"/>
</dbReference>
<name>A0A1H6GS46_MAGFU</name>
<evidence type="ECO:0000313" key="6">
    <source>
        <dbReference type="EMBL" id="SEH26106.1"/>
    </source>
</evidence>
<proteinExistence type="inferred from homology"/>
<dbReference type="NCBIfam" id="TIGR00945">
    <property type="entry name" value="tatC"/>
    <property type="match status" value="1"/>
</dbReference>
<evidence type="ECO:0000256" key="4">
    <source>
        <dbReference type="ARBA" id="ARBA00023136"/>
    </source>
</evidence>
<comment type="subcellular location">
    <subcellularLocation>
        <location evidence="5">Cell membrane</location>
        <topology evidence="5">Multi-pass membrane protein</topology>
    </subcellularLocation>
    <subcellularLocation>
        <location evidence="1">Membrane</location>
        <topology evidence="1">Multi-pass membrane protein</topology>
    </subcellularLocation>
</comment>
<keyword evidence="5" id="KW-0813">Transport</keyword>
<evidence type="ECO:0000256" key="1">
    <source>
        <dbReference type="ARBA" id="ARBA00004141"/>
    </source>
</evidence>
<keyword evidence="4 5" id="KW-0472">Membrane</keyword>
<protein>
    <recommendedName>
        <fullName evidence="5">Sec-independent protein translocase protein TatC</fullName>
    </recommendedName>
</protein>
<keyword evidence="5" id="KW-0653">Protein transport</keyword>
<sequence>MRRNRGLRPPDLGDPDVTESLDDKTMPLLDHLIELRRRLIWSALAFLVAFGVCYYFSGTIYEFLLEPYSSAALAKGGSRRLIYTAPTEAFFTFMKVAGFSAAAICFPVWAGQLWAFIAPGLYKHEKRAFLPFMLATPVLFAMGAALVYFVVLPGLYTYLLSFESLVAAPGSLPIQLEAKVNESLSLIMTLIFAFGLAFQMPVLLTLLARVGVITAKGMAEKRRFAIVGNFVFAAIVTPPDIVSQCSLAIPMVLLYEISILAARAMEKRRAKADSEAEETDAVEETDFNG</sequence>
<keyword evidence="5" id="KW-0811">Translocation</keyword>
<feature type="transmembrane region" description="Helical" evidence="5">
    <location>
        <begin position="129"/>
        <end position="151"/>
    </location>
</feature>
<feature type="transmembrane region" description="Helical" evidence="5">
    <location>
        <begin position="39"/>
        <end position="57"/>
    </location>
</feature>
<evidence type="ECO:0000256" key="3">
    <source>
        <dbReference type="ARBA" id="ARBA00022989"/>
    </source>
</evidence>
<dbReference type="PANTHER" id="PTHR30371:SF0">
    <property type="entry name" value="SEC-INDEPENDENT PROTEIN TRANSLOCASE PROTEIN TATC, CHLOROPLASTIC-RELATED"/>
    <property type="match status" value="1"/>
</dbReference>
<comment type="similarity">
    <text evidence="5">Belongs to the TatC family.</text>
</comment>
<comment type="caution">
    <text evidence="5">Lacks conserved residue(s) required for the propagation of feature annotation.</text>
</comment>